<protein>
    <submittedName>
        <fullName evidence="1">Uncharacterized protein</fullName>
    </submittedName>
</protein>
<accession>A0A061R237</accession>
<dbReference type="EMBL" id="GBEZ01019597">
    <property type="protein sequence ID" value="JAC66982.1"/>
    <property type="molecule type" value="Transcribed_RNA"/>
</dbReference>
<name>A0A061R237_9CHLO</name>
<sequence length="63" mass="7370">RRFVKQEKAGARNTSFKQLILYNLTSKLVWKLLLELAIGKTVLLLLHQTTKQVLKTLKKQKYS</sequence>
<feature type="non-terminal residue" evidence="1">
    <location>
        <position position="1"/>
    </location>
</feature>
<evidence type="ECO:0000313" key="1">
    <source>
        <dbReference type="EMBL" id="JAC66982.1"/>
    </source>
</evidence>
<proteinExistence type="predicted"/>
<gene>
    <name evidence="1" type="ORF">TSPGSL018_12305</name>
</gene>
<organism evidence="1">
    <name type="scientific">Tetraselmis sp. GSL018</name>
    <dbReference type="NCBI Taxonomy" id="582737"/>
    <lineage>
        <taxon>Eukaryota</taxon>
        <taxon>Viridiplantae</taxon>
        <taxon>Chlorophyta</taxon>
        <taxon>core chlorophytes</taxon>
        <taxon>Chlorodendrophyceae</taxon>
        <taxon>Chlorodendrales</taxon>
        <taxon>Chlorodendraceae</taxon>
        <taxon>Tetraselmis</taxon>
    </lineage>
</organism>
<reference evidence="1" key="1">
    <citation type="submission" date="2014-05" db="EMBL/GenBank/DDBJ databases">
        <title>The transcriptome of the halophilic microalga Tetraselmis sp. GSL018 isolated from the Great Salt Lake, Utah.</title>
        <authorList>
            <person name="Jinkerson R.E."/>
            <person name="D'Adamo S."/>
            <person name="Posewitz M.C."/>
        </authorList>
    </citation>
    <scope>NUCLEOTIDE SEQUENCE</scope>
    <source>
        <strain evidence="1">GSL018</strain>
    </source>
</reference>
<dbReference type="AlphaFoldDB" id="A0A061R237"/>